<accession>A0A1D8UYE9</accession>
<proteinExistence type="predicted"/>
<geneLocation type="plasmid" evidence="2">
    <name>pKB14400_2</name>
</geneLocation>
<dbReference type="KEGG" id="kba:A0U89_14920"/>
<geneLocation type="plasmid" evidence="3">
    <name>pkb14400_1</name>
</geneLocation>
<sequence length="65" mass="7127">MARRGAAAQRLHHCGGRAAVARFVIPIPFYYSSYLRLTSAILVDGKTATSHNKPIIFFVTCFSVA</sequence>
<evidence type="ECO:0000313" key="3">
    <source>
        <dbReference type="Proteomes" id="UP000179145"/>
    </source>
</evidence>
<dbReference type="AlphaFoldDB" id="A0A1D8UYE9"/>
<keyword evidence="1" id="KW-0614">Plasmid</keyword>
<dbReference type="EMBL" id="CP014676">
    <property type="protein sequence ID" value="AOX18615.1"/>
    <property type="molecule type" value="Genomic_DNA"/>
</dbReference>
<evidence type="ECO:0000313" key="1">
    <source>
        <dbReference type="EMBL" id="AOX18577.1"/>
    </source>
</evidence>
<evidence type="ECO:0000313" key="2">
    <source>
        <dbReference type="EMBL" id="AOX18615.1"/>
    </source>
</evidence>
<dbReference type="Proteomes" id="UP000179145">
    <property type="component" value="Plasmid pKB14400_2"/>
</dbReference>
<dbReference type="Proteomes" id="UP000179145">
    <property type="component" value="Plasmid pKB14400_1"/>
</dbReference>
<organism evidence="1 3">
    <name type="scientific">Kozakia baliensis</name>
    <dbReference type="NCBI Taxonomy" id="153496"/>
    <lineage>
        <taxon>Bacteria</taxon>
        <taxon>Pseudomonadati</taxon>
        <taxon>Pseudomonadota</taxon>
        <taxon>Alphaproteobacteria</taxon>
        <taxon>Acetobacterales</taxon>
        <taxon>Acetobacteraceae</taxon>
        <taxon>Kozakia</taxon>
    </lineage>
</organism>
<reference evidence="1 3" key="1">
    <citation type="journal article" date="2016" name="Microb. Cell Fact.">
        <title>Dissection of exopolysaccharide biosynthesis in Kozakia baliensis.</title>
        <authorList>
            <person name="Brandt J.U."/>
            <person name="Jakob F."/>
            <person name="Behr J."/>
            <person name="Geissler A.J."/>
            <person name="Vogel R.F."/>
        </authorList>
    </citation>
    <scope>NUCLEOTIDE SEQUENCE [LARGE SCALE GENOMIC DNA]</scope>
    <source>
        <strain evidence="1 3">DSM 14400</strain>
        <plasmid evidence="1">pKB14400_1</plasmid>
        <plasmid evidence="2">pKB14400_2</plasmid>
        <plasmid evidence="3">Plasmid pkb14400_1</plasmid>
        <plasmid evidence="3">Plasmid pkb14400_2</plasmid>
    </source>
</reference>
<name>A0A1D8UYE9_9PROT</name>
<protein>
    <submittedName>
        <fullName evidence="1">Uncharacterized protein</fullName>
    </submittedName>
</protein>
<gene>
    <name evidence="1" type="ORF">A0U89_14920</name>
    <name evidence="2" type="ORF">A0U89_14985</name>
</gene>
<keyword evidence="3" id="KW-1185">Reference proteome</keyword>
<geneLocation type="plasmid" evidence="3">
    <name>pkb14400_2</name>
</geneLocation>
<geneLocation type="plasmid" evidence="1">
    <name>pKB14400_1</name>
</geneLocation>
<dbReference type="EMBL" id="CP014675">
    <property type="protein sequence ID" value="AOX18577.1"/>
    <property type="molecule type" value="Genomic_DNA"/>
</dbReference>
<reference evidence="1" key="2">
    <citation type="submission" date="2016-03" db="EMBL/GenBank/DDBJ databases">
        <authorList>
            <person name="Ploux O."/>
        </authorList>
    </citation>
    <scope>NUCLEOTIDE SEQUENCE</scope>
    <source>
        <strain evidence="1">DSM 14400</strain>
        <plasmid evidence="1">pKB14400_1</plasmid>
        <plasmid evidence="2">pKB14400_2</plasmid>
    </source>
</reference>
<dbReference type="KEGG" id="kba:A0U89_14985"/>